<dbReference type="Proteomes" id="UP001240150">
    <property type="component" value="Chromosome"/>
</dbReference>
<name>A0ABY8W6Q1_9ACTN</name>
<proteinExistence type="predicted"/>
<dbReference type="EMBL" id="CP126980">
    <property type="protein sequence ID" value="WIM93490.1"/>
    <property type="molecule type" value="Genomic_DNA"/>
</dbReference>
<keyword evidence="1" id="KW-1133">Transmembrane helix</keyword>
<reference evidence="2 3" key="1">
    <citation type="submission" date="2023-06" db="EMBL/GenBank/DDBJ databases">
        <authorList>
            <person name="Yushchuk O."/>
            <person name="Binda E."/>
            <person name="Ruckert-Reed C."/>
            <person name="Fedorenko V."/>
            <person name="Kalinowski J."/>
            <person name="Marinelli F."/>
        </authorList>
    </citation>
    <scope>NUCLEOTIDE SEQUENCE [LARGE SCALE GENOMIC DNA]</scope>
    <source>
        <strain evidence="2 3">NRRL 3884</strain>
    </source>
</reference>
<evidence type="ECO:0000256" key="1">
    <source>
        <dbReference type="SAM" id="Phobius"/>
    </source>
</evidence>
<evidence type="ECO:0000313" key="3">
    <source>
        <dbReference type="Proteomes" id="UP001240150"/>
    </source>
</evidence>
<organism evidence="2 3">
    <name type="scientific">Actinoplanes oblitus</name>
    <dbReference type="NCBI Taxonomy" id="3040509"/>
    <lineage>
        <taxon>Bacteria</taxon>
        <taxon>Bacillati</taxon>
        <taxon>Actinomycetota</taxon>
        <taxon>Actinomycetes</taxon>
        <taxon>Micromonosporales</taxon>
        <taxon>Micromonosporaceae</taxon>
        <taxon>Actinoplanes</taxon>
    </lineage>
</organism>
<protein>
    <recommendedName>
        <fullName evidence="4">DUF1109 domain-containing protein</fullName>
    </recommendedName>
</protein>
<accession>A0ABY8W6Q1</accession>
<evidence type="ECO:0000313" key="2">
    <source>
        <dbReference type="EMBL" id="WIM93490.1"/>
    </source>
</evidence>
<feature type="transmembrane region" description="Helical" evidence="1">
    <location>
        <begin position="90"/>
        <end position="108"/>
    </location>
</feature>
<keyword evidence="1" id="KW-0472">Membrane</keyword>
<sequence>MTFLWDLADRDAEDPGPAPARRTAPWSRRGLVHLALGCSGWLLLVPVLRLALSPSFGGSYLALALWFATLLLAASVSITAVLIACLRRSWAVAALSLVLAAAGVIATTRQPSPLDYVDYQYRTHRAAFAGLAEDYRAGRLDREGDLVLPAELRPLCPTGFAYAGPTAVFIQIWQDWRAEAGTGLAYYPGPPDMANYINTAPGGQGLPRREVGDGWWWVTA</sequence>
<feature type="transmembrane region" description="Helical" evidence="1">
    <location>
        <begin position="58"/>
        <end position="83"/>
    </location>
</feature>
<dbReference type="RefSeq" id="WP_284914698.1">
    <property type="nucleotide sequence ID" value="NZ_CP126980.1"/>
</dbReference>
<gene>
    <name evidence="2" type="ORF">ACTOB_005470</name>
</gene>
<evidence type="ECO:0008006" key="4">
    <source>
        <dbReference type="Google" id="ProtNLM"/>
    </source>
</evidence>
<keyword evidence="1" id="KW-0812">Transmembrane</keyword>
<feature type="transmembrane region" description="Helical" evidence="1">
    <location>
        <begin position="31"/>
        <end position="52"/>
    </location>
</feature>
<keyword evidence="3" id="KW-1185">Reference proteome</keyword>